<organism evidence="2 3">
    <name type="scientific">Diaphorobacter nitroreducens</name>
    <dbReference type="NCBI Taxonomy" id="164759"/>
    <lineage>
        <taxon>Bacteria</taxon>
        <taxon>Pseudomonadati</taxon>
        <taxon>Pseudomonadota</taxon>
        <taxon>Betaproteobacteria</taxon>
        <taxon>Burkholderiales</taxon>
        <taxon>Comamonadaceae</taxon>
        <taxon>Diaphorobacter</taxon>
    </lineage>
</organism>
<keyword evidence="3" id="KW-1185">Reference proteome</keyword>
<gene>
    <name evidence="2" type="ORF">EDC60_3374</name>
</gene>
<dbReference type="Pfam" id="PF13986">
    <property type="entry name" value="DUF4224"/>
    <property type="match status" value="1"/>
</dbReference>
<reference evidence="2 3" key="1">
    <citation type="submission" date="2018-11" db="EMBL/GenBank/DDBJ databases">
        <title>Genomic Encyclopedia of Type Strains, Phase IV (KMG-IV): sequencing the most valuable type-strain genomes for metagenomic binning, comparative biology and taxonomic classification.</title>
        <authorList>
            <person name="Goeker M."/>
        </authorList>
    </citation>
    <scope>NUCLEOTIDE SEQUENCE [LARGE SCALE GENOMIC DNA]</scope>
    <source>
        <strain evidence="2 3">DSM 15985</strain>
    </source>
</reference>
<dbReference type="EMBL" id="RJVL01000009">
    <property type="protein sequence ID" value="ROR39320.1"/>
    <property type="molecule type" value="Genomic_DNA"/>
</dbReference>
<proteinExistence type="predicted"/>
<dbReference type="AlphaFoldDB" id="A0AAX1WQZ6"/>
<accession>A0AAX1WQZ6</accession>
<evidence type="ECO:0000313" key="3">
    <source>
        <dbReference type="Proteomes" id="UP000271868"/>
    </source>
</evidence>
<dbReference type="Proteomes" id="UP000271868">
    <property type="component" value="Unassembled WGS sequence"/>
</dbReference>
<sequence length="75" mass="8568">MTPEPLFLTADEIATLTGFRLPSRQVKWLSLKGWRFELNGNRQPIIARKYAEKMLGCGLPEERTFRPNFAAMQGA</sequence>
<evidence type="ECO:0000259" key="1">
    <source>
        <dbReference type="Pfam" id="PF13986"/>
    </source>
</evidence>
<dbReference type="InterPro" id="IPR025319">
    <property type="entry name" value="DUF4224"/>
</dbReference>
<name>A0AAX1WQZ6_9BURK</name>
<feature type="domain" description="DUF4224" evidence="1">
    <location>
        <begin position="7"/>
        <end position="50"/>
    </location>
</feature>
<protein>
    <submittedName>
        <fullName evidence="2">Uncharacterized protein DUF4224</fullName>
    </submittedName>
</protein>
<comment type="caution">
    <text evidence="2">The sequence shown here is derived from an EMBL/GenBank/DDBJ whole genome shotgun (WGS) entry which is preliminary data.</text>
</comment>
<evidence type="ECO:0000313" key="2">
    <source>
        <dbReference type="EMBL" id="ROR39320.1"/>
    </source>
</evidence>
<dbReference type="RefSeq" id="WP_162844574.1">
    <property type="nucleotide sequence ID" value="NZ_RJVL01000009.1"/>
</dbReference>